<dbReference type="Pfam" id="PF00651">
    <property type="entry name" value="BTB"/>
    <property type="match status" value="1"/>
</dbReference>
<dbReference type="InterPro" id="IPR008974">
    <property type="entry name" value="TRAF-like"/>
</dbReference>
<dbReference type="InterPro" id="IPR011333">
    <property type="entry name" value="SKP1/BTB/POZ_sf"/>
</dbReference>
<evidence type="ECO:0000313" key="4">
    <source>
        <dbReference type="Proteomes" id="UP000492821"/>
    </source>
</evidence>
<feature type="domain" description="MATH" evidence="3">
    <location>
        <begin position="16"/>
        <end position="132"/>
    </location>
</feature>
<dbReference type="CDD" id="cd00121">
    <property type="entry name" value="MATH"/>
    <property type="match status" value="1"/>
</dbReference>
<dbReference type="PANTHER" id="PTHR45632">
    <property type="entry name" value="LD33804P"/>
    <property type="match status" value="1"/>
</dbReference>
<dbReference type="InterPro" id="IPR002083">
    <property type="entry name" value="MATH/TRAF_dom"/>
</dbReference>
<reference evidence="5" key="2">
    <citation type="submission" date="2020-10" db="UniProtKB">
        <authorList>
            <consortium name="WormBaseParasite"/>
        </authorList>
    </citation>
    <scope>IDENTIFICATION</scope>
</reference>
<dbReference type="PROSITE" id="PS50097">
    <property type="entry name" value="BTB"/>
    <property type="match status" value="1"/>
</dbReference>
<organism evidence="4 5">
    <name type="scientific">Panagrellus redivivus</name>
    <name type="common">Microworm</name>
    <dbReference type="NCBI Taxonomy" id="6233"/>
    <lineage>
        <taxon>Eukaryota</taxon>
        <taxon>Metazoa</taxon>
        <taxon>Ecdysozoa</taxon>
        <taxon>Nematoda</taxon>
        <taxon>Chromadorea</taxon>
        <taxon>Rhabditida</taxon>
        <taxon>Tylenchina</taxon>
        <taxon>Panagrolaimomorpha</taxon>
        <taxon>Panagrolaimoidea</taxon>
        <taxon>Panagrolaimidae</taxon>
        <taxon>Panagrellus</taxon>
    </lineage>
</organism>
<evidence type="ECO:0000259" key="3">
    <source>
        <dbReference type="PROSITE" id="PS50144"/>
    </source>
</evidence>
<feature type="compositionally biased region" description="Acidic residues" evidence="1">
    <location>
        <begin position="424"/>
        <end position="444"/>
    </location>
</feature>
<dbReference type="PROSITE" id="PS50144">
    <property type="entry name" value="MATH"/>
    <property type="match status" value="1"/>
</dbReference>
<keyword evidence="4" id="KW-1185">Reference proteome</keyword>
<feature type="domain" description="BTB" evidence="2">
    <location>
        <begin position="156"/>
        <end position="223"/>
    </location>
</feature>
<dbReference type="Gene3D" id="2.60.210.10">
    <property type="entry name" value="Apoptosis, Tumor Necrosis Factor Receptor Associated Protein 2, Chain A"/>
    <property type="match status" value="1"/>
</dbReference>
<dbReference type="InterPro" id="IPR000210">
    <property type="entry name" value="BTB/POZ_dom"/>
</dbReference>
<name>A0A7E4VKR5_PANRE</name>
<dbReference type="Gene3D" id="3.30.710.10">
    <property type="entry name" value="Potassium Channel Kv1.1, Chain A"/>
    <property type="match status" value="1"/>
</dbReference>
<dbReference type="WBParaSite" id="Pan_g2196.t1">
    <property type="protein sequence ID" value="Pan_g2196.t1"/>
    <property type="gene ID" value="Pan_g2196"/>
</dbReference>
<dbReference type="AlphaFoldDB" id="A0A7E4VKR5"/>
<dbReference type="CDD" id="cd18186">
    <property type="entry name" value="BTB_POZ_ZBTB_KLHL-like"/>
    <property type="match status" value="1"/>
</dbReference>
<evidence type="ECO:0000313" key="5">
    <source>
        <dbReference type="WBParaSite" id="Pan_g2196.t1"/>
    </source>
</evidence>
<accession>A0A7E4VKR5</accession>
<protein>
    <submittedName>
        <fullName evidence="5">BTB domain-containing protein</fullName>
    </submittedName>
</protein>
<dbReference type="SMART" id="SM00225">
    <property type="entry name" value="BTB"/>
    <property type="match status" value="1"/>
</dbReference>
<dbReference type="Proteomes" id="UP000492821">
    <property type="component" value="Unassembled WGS sequence"/>
</dbReference>
<dbReference type="SUPFAM" id="SSF54695">
    <property type="entry name" value="POZ domain"/>
    <property type="match status" value="1"/>
</dbReference>
<evidence type="ECO:0000256" key="1">
    <source>
        <dbReference type="SAM" id="MobiDB-lite"/>
    </source>
</evidence>
<sequence length="444" mass="50281">MMSLAKTVTTYSDVATFTLTDSLLTQSKVNASFDTPKRDIPCSGGLQWWIEWYPAGDEKKTKKRVAVYLFISKARPGYKAKFTIGNDDGSIQDSFEYEFVDDFNGYGSTAFVSHEKLRPKLRNGTICFTCKVDFDISMPLRDLKPCLADSCDHVPTDLKLVTDSGEVKVHKSFISLMSPVFHAMFTHDTKESHFNKVNITDFDFKSVKAAIDFCYGRELEDPSIDTIVSILRFADKYDIKAVNAQLQQIPSFNLSPESFCAIVRYAYECSKLQLLTQCCQFFEQNEDETKDREDFVQLPIELAVHVLKNAFDLQSDLDVLRHCHKNKIEFIVDPLEQPILESMVLDNFCAVASYAWDCSRKELKVVCAKFLNESRVATTSLKDFNGLLPMTMCGLFKLSYEISHPDEAAEEKEEDAASSSSEASSEEEEEAASTSEEEEEDDDE</sequence>
<feature type="region of interest" description="Disordered" evidence="1">
    <location>
        <begin position="406"/>
        <end position="444"/>
    </location>
</feature>
<proteinExistence type="predicted"/>
<dbReference type="SUPFAM" id="SSF49599">
    <property type="entry name" value="TRAF domain-like"/>
    <property type="match status" value="1"/>
</dbReference>
<evidence type="ECO:0000259" key="2">
    <source>
        <dbReference type="PROSITE" id="PS50097"/>
    </source>
</evidence>
<reference evidence="4" key="1">
    <citation type="journal article" date="2013" name="Genetics">
        <title>The draft genome and transcriptome of Panagrellus redivivus are shaped by the harsh demands of a free-living lifestyle.</title>
        <authorList>
            <person name="Srinivasan J."/>
            <person name="Dillman A.R."/>
            <person name="Macchietto M.G."/>
            <person name="Heikkinen L."/>
            <person name="Lakso M."/>
            <person name="Fracchia K.M."/>
            <person name="Antoshechkin I."/>
            <person name="Mortazavi A."/>
            <person name="Wong G."/>
            <person name="Sternberg P.W."/>
        </authorList>
    </citation>
    <scope>NUCLEOTIDE SEQUENCE [LARGE SCALE GENOMIC DNA]</scope>
    <source>
        <strain evidence="4">MT8872</strain>
    </source>
</reference>
<dbReference type="CDD" id="cd14733">
    <property type="entry name" value="BACK"/>
    <property type="match status" value="1"/>
</dbReference>